<name>A0ABT3Y859_9FLAO</name>
<gene>
    <name evidence="1" type="ORF">OEA66_18560</name>
</gene>
<evidence type="ECO:0000313" key="2">
    <source>
        <dbReference type="Proteomes" id="UP001070176"/>
    </source>
</evidence>
<accession>A0ABT3Y859</accession>
<evidence type="ECO:0000313" key="1">
    <source>
        <dbReference type="EMBL" id="MCX8534352.1"/>
    </source>
</evidence>
<dbReference type="RefSeq" id="WP_267282799.1">
    <property type="nucleotide sequence ID" value="NZ_JAOVZV010000022.1"/>
</dbReference>
<comment type="caution">
    <text evidence="1">The sequence shown here is derived from an EMBL/GenBank/DDBJ whole genome shotgun (WGS) entry which is preliminary data.</text>
</comment>
<proteinExistence type="predicted"/>
<dbReference type="Proteomes" id="UP001070176">
    <property type="component" value="Unassembled WGS sequence"/>
</dbReference>
<organism evidence="1 2">
    <name type="scientific">Chryseobacterium luquanense</name>
    <dbReference type="NCBI Taxonomy" id="2983766"/>
    <lineage>
        <taxon>Bacteria</taxon>
        <taxon>Pseudomonadati</taxon>
        <taxon>Bacteroidota</taxon>
        <taxon>Flavobacteriia</taxon>
        <taxon>Flavobacteriales</taxon>
        <taxon>Weeksellaceae</taxon>
        <taxon>Chryseobacterium group</taxon>
        <taxon>Chryseobacterium</taxon>
    </lineage>
</organism>
<dbReference type="EMBL" id="JAOVZV010000022">
    <property type="protein sequence ID" value="MCX8534352.1"/>
    <property type="molecule type" value="Genomic_DNA"/>
</dbReference>
<dbReference type="SUPFAM" id="SSF55486">
    <property type="entry name" value="Metalloproteases ('zincins'), catalytic domain"/>
    <property type="match status" value="1"/>
</dbReference>
<reference evidence="1" key="1">
    <citation type="submission" date="2022-10" db="EMBL/GenBank/DDBJ databases">
        <title>Chryseobacterium sp. nov., a novel bacterial species.</title>
        <authorList>
            <person name="Cao Y."/>
        </authorList>
    </citation>
    <scope>NUCLEOTIDE SEQUENCE</scope>
    <source>
        <strain evidence="1">KC 927</strain>
    </source>
</reference>
<keyword evidence="2" id="KW-1185">Reference proteome</keyword>
<protein>
    <recommendedName>
        <fullName evidence="3">Dual-action HEIGH metallo-peptidase</fullName>
    </recommendedName>
</protein>
<evidence type="ECO:0008006" key="3">
    <source>
        <dbReference type="Google" id="ProtNLM"/>
    </source>
</evidence>
<sequence>MKNILIVLFSIFSLSTFGQQIVTVKLHSIVGYEDYESFAHMSIQKLKLVLNSEKFKQKVLTRKFTKTKGMSNQEIYDLIIKSHEVQGLGGYDNVVDLRIRTLTLEKDGEKWMKNCEPNSWAGTIGIDGQGDGVTAICPQRLKMWSEKNDYGSLAGHYAHEYMHILGFSHSGLNKRKSLVYKIGDIVEEVINEGL</sequence>